<keyword evidence="6" id="KW-1185">Reference proteome</keyword>
<evidence type="ECO:0008006" key="7">
    <source>
        <dbReference type="Google" id="ProtNLM"/>
    </source>
</evidence>
<dbReference type="Pfam" id="PF00400">
    <property type="entry name" value="WD40"/>
    <property type="match status" value="2"/>
</dbReference>
<feature type="repeat" description="WD" evidence="3">
    <location>
        <begin position="62"/>
        <end position="103"/>
    </location>
</feature>
<dbReference type="Proteomes" id="UP001157938">
    <property type="component" value="Unassembled WGS sequence"/>
</dbReference>
<evidence type="ECO:0000256" key="3">
    <source>
        <dbReference type="PROSITE-ProRule" id="PRU00221"/>
    </source>
</evidence>
<dbReference type="InterPro" id="IPR045151">
    <property type="entry name" value="DCAF8"/>
</dbReference>
<evidence type="ECO:0000313" key="5">
    <source>
        <dbReference type="EMBL" id="CAH0485117.1"/>
    </source>
</evidence>
<dbReference type="PANTHER" id="PTHR15574:SF40">
    <property type="entry name" value="WD AND TETRATRICOPEPTIDE REPEATS PROTEIN 1"/>
    <property type="match status" value="1"/>
</dbReference>
<evidence type="ECO:0000313" key="6">
    <source>
        <dbReference type="Proteomes" id="UP001157938"/>
    </source>
</evidence>
<dbReference type="InterPro" id="IPR015943">
    <property type="entry name" value="WD40/YVTN_repeat-like_dom_sf"/>
</dbReference>
<comment type="caution">
    <text evidence="5">The sequence shown here is derived from an EMBL/GenBank/DDBJ whole genome shotgun (WGS) entry which is preliminary data.</text>
</comment>
<reference evidence="5 6" key="1">
    <citation type="submission" date="2021-11" db="EMBL/GenBank/DDBJ databases">
        <authorList>
            <person name="Islam A."/>
            <person name="Islam S."/>
            <person name="Flora M.S."/>
            <person name="Rahman M."/>
            <person name="Ziaur R.M."/>
            <person name="Epstein J.H."/>
            <person name="Hassan M."/>
            <person name="Klassen M."/>
            <person name="Woodard K."/>
            <person name="Webb A."/>
            <person name="Webby R.J."/>
            <person name="El Zowalaty M.E."/>
        </authorList>
    </citation>
    <scope>NUCLEOTIDE SEQUENCE [LARGE SCALE GENOMIC DNA]</scope>
    <source>
        <strain evidence="5">Pf1</strain>
    </source>
</reference>
<dbReference type="InterPro" id="IPR001680">
    <property type="entry name" value="WD40_rpt"/>
</dbReference>
<feature type="region of interest" description="Disordered" evidence="4">
    <location>
        <begin position="487"/>
        <end position="534"/>
    </location>
</feature>
<keyword evidence="2" id="KW-0677">Repeat</keyword>
<feature type="compositionally biased region" description="Polar residues" evidence="4">
    <location>
        <begin position="498"/>
        <end position="517"/>
    </location>
</feature>
<sequence>MNVCRVAPPRSRPSRYWKYSHSPVDLTCLLQEREIRGNSRVINVACQSHGSLVRRLECQITLKGHHGCVNTLQWNKTGTLLASGSDDRKLIIWSYEQHKKLEEIETGHQLNIFAVCFVPGTDNHVLATGAMDHDVRIHYAPFREVSSKIYRVHRGRVKDIGSSYAVPKVFWTAAEDGLVYQFDLRALPKTNGVCETPDTSGVLINLGRDRNGNVLKAMGMTVHPLDPMKVAVACGDFYTRMYDRRMLRVQQYARATGATSPVEVFAPPHLHLDAFCDKKTKRFHDKCHGTSIQFSNDGLEILANYHNDHIYLFKVGSDETVVFKKDNKSEPQIQPLVWLNGAHMDEPRLSPDLHLEEVQMLHDRGKEALDKSEYMHALKPLNVACAARGVIKMTPTRRKDLHHDCAKAYLGRRWNADTYLAAVQCKKALELDPNDREVALSYIKALSAGRRQPQARWQSRRYKEKYPDHEADVIPFLNGSASVTDGGRSLQHMLRPGRSSSDDASINSEEVSHGSSQSDDSEDGLPDDDDSFWEGDLVNSTPVNCDVLRRYIGYCNVQTDIKEASFFGKNDAYIIAGSDDGRALVWDKATGELVNAIKADADIVNCVQPHPFDACVATSGIEDVIRLWSPTSGEENTPTKSELEDILTRNQSQMDSMAVSFEGDLHNMVRLVFQSGGDHQAIQECATS</sequence>
<evidence type="ECO:0000256" key="1">
    <source>
        <dbReference type="ARBA" id="ARBA00022574"/>
    </source>
</evidence>
<feature type="repeat" description="WD" evidence="3">
    <location>
        <begin position="567"/>
        <end position="596"/>
    </location>
</feature>
<accession>A0ABN8BTG5</accession>
<name>A0ABN8BTG5_9STRA</name>
<dbReference type="PROSITE" id="PS50082">
    <property type="entry name" value="WD_REPEATS_2"/>
    <property type="match status" value="2"/>
</dbReference>
<dbReference type="PANTHER" id="PTHR15574">
    <property type="entry name" value="WD REPEAT DOMAIN-CONTAINING FAMILY"/>
    <property type="match status" value="1"/>
</dbReference>
<keyword evidence="1 3" id="KW-0853">WD repeat</keyword>
<dbReference type="SMART" id="SM00320">
    <property type="entry name" value="WD40"/>
    <property type="match status" value="6"/>
</dbReference>
<evidence type="ECO:0000256" key="4">
    <source>
        <dbReference type="SAM" id="MobiDB-lite"/>
    </source>
</evidence>
<dbReference type="EMBL" id="CAKLBC010000174">
    <property type="protein sequence ID" value="CAH0485117.1"/>
    <property type="molecule type" value="Genomic_DNA"/>
</dbReference>
<dbReference type="PROSITE" id="PS50294">
    <property type="entry name" value="WD_REPEATS_REGION"/>
    <property type="match status" value="1"/>
</dbReference>
<evidence type="ECO:0000256" key="2">
    <source>
        <dbReference type="ARBA" id="ARBA00022737"/>
    </source>
</evidence>
<protein>
    <recommendedName>
        <fullName evidence="7">WD and tetratricopeptide repeats protein 1</fullName>
    </recommendedName>
</protein>
<dbReference type="InterPro" id="IPR036322">
    <property type="entry name" value="WD40_repeat_dom_sf"/>
</dbReference>
<feature type="compositionally biased region" description="Acidic residues" evidence="4">
    <location>
        <begin position="519"/>
        <end position="533"/>
    </location>
</feature>
<organism evidence="5 6">
    <name type="scientific">Peronospora farinosa</name>
    <dbReference type="NCBI Taxonomy" id="134698"/>
    <lineage>
        <taxon>Eukaryota</taxon>
        <taxon>Sar</taxon>
        <taxon>Stramenopiles</taxon>
        <taxon>Oomycota</taxon>
        <taxon>Peronosporomycetes</taxon>
        <taxon>Peronosporales</taxon>
        <taxon>Peronosporaceae</taxon>
        <taxon>Peronospora</taxon>
    </lineage>
</organism>
<dbReference type="Gene3D" id="2.130.10.10">
    <property type="entry name" value="YVTN repeat-like/Quinoprotein amine dehydrogenase"/>
    <property type="match status" value="2"/>
</dbReference>
<gene>
    <name evidence="5" type="ORF">PFR001_LOCUS838</name>
</gene>
<dbReference type="SUPFAM" id="SSF50978">
    <property type="entry name" value="WD40 repeat-like"/>
    <property type="match status" value="1"/>
</dbReference>
<proteinExistence type="predicted"/>